<evidence type="ECO:0000313" key="3">
    <source>
        <dbReference type="Proteomes" id="UP000176778"/>
    </source>
</evidence>
<feature type="transmembrane region" description="Helical" evidence="1">
    <location>
        <begin position="76"/>
        <end position="109"/>
    </location>
</feature>
<feature type="transmembrane region" description="Helical" evidence="1">
    <location>
        <begin position="42"/>
        <end position="64"/>
    </location>
</feature>
<sequence length="115" mass="12922">MKGKLRQKQIRERKNFFPTLAVTILLWIALFGLVYFVEPDTFGAFFVFFALVFFALLFTFSTAFANSRRGLLTASALTLFLILRSLGVGHIINFLLIAGVTISIEIYFAKNSAST</sequence>
<protein>
    <submittedName>
        <fullName evidence="2">Uncharacterized protein</fullName>
    </submittedName>
</protein>
<evidence type="ECO:0000256" key="1">
    <source>
        <dbReference type="SAM" id="Phobius"/>
    </source>
</evidence>
<evidence type="ECO:0000313" key="2">
    <source>
        <dbReference type="EMBL" id="OGM10204.1"/>
    </source>
</evidence>
<keyword evidence="1" id="KW-0472">Membrane</keyword>
<accession>A0A1F7X526</accession>
<keyword evidence="1" id="KW-1133">Transmembrane helix</keyword>
<dbReference type="EMBL" id="MGFR01000001">
    <property type="protein sequence ID" value="OGM10204.1"/>
    <property type="molecule type" value="Genomic_DNA"/>
</dbReference>
<organism evidence="2 3">
    <name type="scientific">Candidatus Woesebacteria bacterium RBG_13_46_13</name>
    <dbReference type="NCBI Taxonomy" id="1802479"/>
    <lineage>
        <taxon>Bacteria</taxon>
        <taxon>Candidatus Woeseibacteriota</taxon>
    </lineage>
</organism>
<comment type="caution">
    <text evidence="2">The sequence shown here is derived from an EMBL/GenBank/DDBJ whole genome shotgun (WGS) entry which is preliminary data.</text>
</comment>
<feature type="transmembrane region" description="Helical" evidence="1">
    <location>
        <begin position="16"/>
        <end position="36"/>
    </location>
</feature>
<dbReference type="AlphaFoldDB" id="A0A1F7X526"/>
<reference evidence="2 3" key="1">
    <citation type="journal article" date="2016" name="Nat. Commun.">
        <title>Thousands of microbial genomes shed light on interconnected biogeochemical processes in an aquifer system.</title>
        <authorList>
            <person name="Anantharaman K."/>
            <person name="Brown C.T."/>
            <person name="Hug L.A."/>
            <person name="Sharon I."/>
            <person name="Castelle C.J."/>
            <person name="Probst A.J."/>
            <person name="Thomas B.C."/>
            <person name="Singh A."/>
            <person name="Wilkins M.J."/>
            <person name="Karaoz U."/>
            <person name="Brodie E.L."/>
            <person name="Williams K.H."/>
            <person name="Hubbard S.S."/>
            <person name="Banfield J.F."/>
        </authorList>
    </citation>
    <scope>NUCLEOTIDE SEQUENCE [LARGE SCALE GENOMIC DNA]</scope>
</reference>
<proteinExistence type="predicted"/>
<dbReference type="Proteomes" id="UP000176778">
    <property type="component" value="Unassembled WGS sequence"/>
</dbReference>
<name>A0A1F7X526_9BACT</name>
<dbReference type="STRING" id="1802479.A2Y68_02075"/>
<gene>
    <name evidence="2" type="ORF">A2Y68_02075</name>
</gene>
<keyword evidence="1" id="KW-0812">Transmembrane</keyword>